<dbReference type="PANTHER" id="PTHR42912">
    <property type="entry name" value="METHYLTRANSFERASE"/>
    <property type="match status" value="1"/>
</dbReference>
<dbReference type="PIRSF" id="PIRSF018249">
    <property type="entry name" value="MyrA_prd"/>
    <property type="match status" value="1"/>
</dbReference>
<feature type="domain" description="23S rRNA (guanine(745)-N(1))-methyltransferase N-terminal" evidence="2">
    <location>
        <begin position="10"/>
        <end position="51"/>
    </location>
</feature>
<dbReference type="CDD" id="cd02440">
    <property type="entry name" value="AdoMet_MTases"/>
    <property type="match status" value="1"/>
</dbReference>
<sequence>MPLQPCDNLRCPIDQHPMQQTERQWRCPSGHSFDIARQGYVNLLPVQNKKSLDPGDSREMVDARRDFLNGGAYRAIADAIVHWANTAIPPQQALRILDAGCGEGYYLAELCRALDHPRRQIQACALDISKWAVRSAMQRDRGFTGIVASNRAVPLADASQDLLLCLFGFPVFSEFARLLKPGAHLLMIDSGPDHLIELRRALYDEVSSKASSGGDLAEEQIGRKVAEQRLTFRTRPLPADTLAQLLQMTPHYFRATAAARERALALRAPEVSVDVTLRVYQKTVIATP</sequence>
<accession>A0ABX1GJM7</accession>
<dbReference type="InterPro" id="IPR048647">
    <property type="entry name" value="RlmA_N"/>
</dbReference>
<proteinExistence type="predicted"/>
<feature type="domain" description="Methyltransferase" evidence="1">
    <location>
        <begin position="96"/>
        <end position="182"/>
    </location>
</feature>
<reference evidence="3 4" key="1">
    <citation type="submission" date="2020-04" db="EMBL/GenBank/DDBJ databases">
        <authorList>
            <person name="Yoon J."/>
        </authorList>
    </citation>
    <scope>NUCLEOTIDE SEQUENCE [LARGE SCALE GENOMIC DNA]</scope>
    <source>
        <strain evidence="3 4">KMU-166</strain>
    </source>
</reference>
<dbReference type="RefSeq" id="WP_168451958.1">
    <property type="nucleotide sequence ID" value="NZ_JAAWWK010000008.1"/>
</dbReference>
<name>A0ABX1GJM7_9GAMM</name>
<dbReference type="PANTHER" id="PTHR42912:SF45">
    <property type="entry name" value="23S RRNA (GUANINE(745)-N(1))-METHYLTRANSFERASE"/>
    <property type="match status" value="1"/>
</dbReference>
<gene>
    <name evidence="3" type="ORF">HCU74_18690</name>
</gene>
<dbReference type="Pfam" id="PF13649">
    <property type="entry name" value="Methyltransf_25"/>
    <property type="match status" value="1"/>
</dbReference>
<dbReference type="EMBL" id="JAAWWK010000008">
    <property type="protein sequence ID" value="NKI19439.1"/>
    <property type="molecule type" value="Genomic_DNA"/>
</dbReference>
<keyword evidence="4" id="KW-1185">Reference proteome</keyword>
<dbReference type="Proteomes" id="UP000765845">
    <property type="component" value="Unassembled WGS sequence"/>
</dbReference>
<dbReference type="SUPFAM" id="SSF53335">
    <property type="entry name" value="S-adenosyl-L-methionine-dependent methyltransferases"/>
    <property type="match status" value="1"/>
</dbReference>
<dbReference type="InterPro" id="IPR016718">
    <property type="entry name" value="rRNA_m1G-MeTrfase_A_prd"/>
</dbReference>
<evidence type="ECO:0000259" key="1">
    <source>
        <dbReference type="Pfam" id="PF13649"/>
    </source>
</evidence>
<dbReference type="GO" id="GO:0032259">
    <property type="term" value="P:methylation"/>
    <property type="evidence" value="ECO:0007669"/>
    <property type="project" value="UniProtKB-KW"/>
</dbReference>
<evidence type="ECO:0000313" key="3">
    <source>
        <dbReference type="EMBL" id="NKI19439.1"/>
    </source>
</evidence>
<organism evidence="3 4">
    <name type="scientific">Spongiibacter thalassae</name>
    <dbReference type="NCBI Taxonomy" id="2721624"/>
    <lineage>
        <taxon>Bacteria</taxon>
        <taxon>Pseudomonadati</taxon>
        <taxon>Pseudomonadota</taxon>
        <taxon>Gammaproteobacteria</taxon>
        <taxon>Cellvibrionales</taxon>
        <taxon>Spongiibacteraceae</taxon>
        <taxon>Spongiibacter</taxon>
    </lineage>
</organism>
<dbReference type="Pfam" id="PF21302">
    <property type="entry name" value="Zn_ribbon_RlmA"/>
    <property type="match status" value="1"/>
</dbReference>
<dbReference type="InterPro" id="IPR041698">
    <property type="entry name" value="Methyltransf_25"/>
</dbReference>
<dbReference type="InterPro" id="IPR029063">
    <property type="entry name" value="SAM-dependent_MTases_sf"/>
</dbReference>
<evidence type="ECO:0000313" key="4">
    <source>
        <dbReference type="Proteomes" id="UP000765845"/>
    </source>
</evidence>
<keyword evidence="3" id="KW-0808">Transferase</keyword>
<protein>
    <submittedName>
        <fullName evidence="3">Methyltransferase domain-containing protein</fullName>
    </submittedName>
</protein>
<keyword evidence="3" id="KW-0489">Methyltransferase</keyword>
<dbReference type="InterPro" id="IPR050508">
    <property type="entry name" value="Methyltransf_Superfamily"/>
</dbReference>
<dbReference type="Gene3D" id="3.40.50.150">
    <property type="entry name" value="Vaccinia Virus protein VP39"/>
    <property type="match status" value="1"/>
</dbReference>
<dbReference type="GO" id="GO:0008168">
    <property type="term" value="F:methyltransferase activity"/>
    <property type="evidence" value="ECO:0007669"/>
    <property type="project" value="UniProtKB-KW"/>
</dbReference>
<comment type="caution">
    <text evidence="3">The sequence shown here is derived from an EMBL/GenBank/DDBJ whole genome shotgun (WGS) entry which is preliminary data.</text>
</comment>
<evidence type="ECO:0000259" key="2">
    <source>
        <dbReference type="Pfam" id="PF21302"/>
    </source>
</evidence>